<organism evidence="1 2">
    <name type="scientific">Lysinimonas soli</name>
    <dbReference type="NCBI Taxonomy" id="1074233"/>
    <lineage>
        <taxon>Bacteria</taxon>
        <taxon>Bacillati</taxon>
        <taxon>Actinomycetota</taxon>
        <taxon>Actinomycetes</taxon>
        <taxon>Micrococcales</taxon>
        <taxon>Microbacteriaceae</taxon>
        <taxon>Lysinimonas</taxon>
    </lineage>
</organism>
<comment type="caution">
    <text evidence="1">The sequence shown here is derived from an EMBL/GenBank/DDBJ whole genome shotgun (WGS) entry which is preliminary data.</text>
</comment>
<dbReference type="RefSeq" id="WP_386739295.1">
    <property type="nucleotide sequence ID" value="NZ_JBHSMG010000001.1"/>
</dbReference>
<accession>A0ABW0NPJ7</accession>
<sequence length="150" mass="17039">MVARWFRISYAENALRRFATDGGHSLETLRATEAVALALAFYRERRAQHTRITDEGDGLLWQWGPDADAERFTIDLTRQLVREDQDAITQLCLTLAYRWTPGRRALGRGHAWCFTPTQIDDFGREIRASAAYRAIATASPVAVTLRTEVL</sequence>
<evidence type="ECO:0000313" key="1">
    <source>
        <dbReference type="EMBL" id="MFC5501709.1"/>
    </source>
</evidence>
<reference evidence="2" key="1">
    <citation type="journal article" date="2019" name="Int. J. Syst. Evol. Microbiol.">
        <title>The Global Catalogue of Microorganisms (GCM) 10K type strain sequencing project: providing services to taxonomists for standard genome sequencing and annotation.</title>
        <authorList>
            <consortium name="The Broad Institute Genomics Platform"/>
            <consortium name="The Broad Institute Genome Sequencing Center for Infectious Disease"/>
            <person name="Wu L."/>
            <person name="Ma J."/>
        </authorList>
    </citation>
    <scope>NUCLEOTIDE SEQUENCE [LARGE SCALE GENOMIC DNA]</scope>
    <source>
        <strain evidence="2">CGMCC 4.6997</strain>
    </source>
</reference>
<dbReference type="EMBL" id="JBHSMG010000001">
    <property type="protein sequence ID" value="MFC5501709.1"/>
    <property type="molecule type" value="Genomic_DNA"/>
</dbReference>
<proteinExistence type="predicted"/>
<keyword evidence="2" id="KW-1185">Reference proteome</keyword>
<gene>
    <name evidence="1" type="ORF">ACFPJ4_05560</name>
</gene>
<protein>
    <submittedName>
        <fullName evidence="1">Uncharacterized protein</fullName>
    </submittedName>
</protein>
<evidence type="ECO:0000313" key="2">
    <source>
        <dbReference type="Proteomes" id="UP001596039"/>
    </source>
</evidence>
<dbReference type="Proteomes" id="UP001596039">
    <property type="component" value="Unassembled WGS sequence"/>
</dbReference>
<name>A0ABW0NPJ7_9MICO</name>